<keyword evidence="2" id="KW-1185">Reference proteome</keyword>
<dbReference type="KEGG" id="sbf:JCM31447_22060"/>
<evidence type="ECO:0000313" key="2">
    <source>
        <dbReference type="Proteomes" id="UP000291236"/>
    </source>
</evidence>
<dbReference type="Gene3D" id="3.40.190.10">
    <property type="entry name" value="Periplasmic binding protein-like II"/>
    <property type="match status" value="2"/>
</dbReference>
<gene>
    <name evidence="1" type="ORF">JCM31447_22060</name>
</gene>
<organism evidence="1 2">
    <name type="scientific">Fluviispira sanaruensis</name>
    <dbReference type="NCBI Taxonomy" id="2493639"/>
    <lineage>
        <taxon>Bacteria</taxon>
        <taxon>Pseudomonadati</taxon>
        <taxon>Bdellovibrionota</taxon>
        <taxon>Oligoflexia</taxon>
        <taxon>Silvanigrellales</taxon>
        <taxon>Silvanigrellaceae</taxon>
        <taxon>Fluviispira</taxon>
    </lineage>
</organism>
<dbReference type="AlphaFoldDB" id="A0A4P2VM12"/>
<dbReference type="RefSeq" id="WP_130610257.1">
    <property type="nucleotide sequence ID" value="NZ_AP019368.1"/>
</dbReference>
<dbReference type="Proteomes" id="UP000291236">
    <property type="component" value="Chromosome"/>
</dbReference>
<protein>
    <submittedName>
        <fullName evidence="1">Uncharacterized protein</fullName>
    </submittedName>
</protein>
<name>A0A4P2VM12_FLUSA</name>
<accession>A0A4P2VM12</accession>
<evidence type="ECO:0000313" key="1">
    <source>
        <dbReference type="EMBL" id="BBH53758.1"/>
    </source>
</evidence>
<dbReference type="EMBL" id="AP019368">
    <property type="protein sequence ID" value="BBH53758.1"/>
    <property type="molecule type" value="Genomic_DNA"/>
</dbReference>
<proteinExistence type="predicted"/>
<dbReference type="OrthoDB" id="9804061at2"/>
<sequence>MAKTNDWLSISPGARASTYKSKEYLKLAPYALQTIECANQYGQTLKPVPYGGIQLIYIPEFPVLVTKWSELLIDIIINKIIIKKAVKEEQSFAVEVMRASGYIKSKVSFFNILNFR</sequence>
<reference evidence="1 2" key="1">
    <citation type="submission" date="2018-12" db="EMBL/GenBank/DDBJ databases">
        <title>Rubrispira sanarue gen. nov., sp., nov., a member of the order Silvanigrellales, isolated from a brackish lake in Hamamatsu Japan.</title>
        <authorList>
            <person name="Maejima Y."/>
            <person name="Iino T."/>
            <person name="Muraguchi Y."/>
            <person name="Fukuda K."/>
            <person name="Nojiri H."/>
            <person name="Ohkuma M."/>
            <person name="Moriuchi R."/>
            <person name="Dohra H."/>
            <person name="Kimbara K."/>
            <person name="Shintani M."/>
        </authorList>
    </citation>
    <scope>NUCLEOTIDE SEQUENCE [LARGE SCALE GENOMIC DNA]</scope>
    <source>
        <strain evidence="1 2">RF1110005</strain>
    </source>
</reference>